<feature type="active site" evidence="7 8">
    <location>
        <position position="360"/>
    </location>
</feature>
<comment type="similarity">
    <text evidence="7">Belongs to the AB hydrolase superfamily. MetX family.</text>
</comment>
<dbReference type="InterPro" id="IPR000073">
    <property type="entry name" value="AB_hydrolase_1"/>
</dbReference>
<evidence type="ECO:0000256" key="8">
    <source>
        <dbReference type="PIRSR" id="PIRSR000443-1"/>
    </source>
</evidence>
<comment type="subcellular location">
    <subcellularLocation>
        <location evidence="7">Cytoplasm</location>
    </subcellularLocation>
</comment>
<dbReference type="NCBIfam" id="TIGR01392">
    <property type="entry name" value="homoserO_Ac_trn"/>
    <property type="match status" value="1"/>
</dbReference>
<keyword evidence="4 7" id="KW-0808">Transferase</keyword>
<dbReference type="SUPFAM" id="SSF53474">
    <property type="entry name" value="alpha/beta-Hydrolases"/>
    <property type="match status" value="1"/>
</dbReference>
<protein>
    <recommendedName>
        <fullName evidence="7">Homoserine O-acetyltransferase</fullName>
        <shortName evidence="7">HAT</shortName>
        <ecNumber evidence="7">2.3.1.31</ecNumber>
    </recommendedName>
    <alternativeName>
        <fullName evidence="7">Homoserine transacetylase</fullName>
        <shortName evidence="7">HTA</shortName>
    </alternativeName>
</protein>
<comment type="caution">
    <text evidence="7">Lacks conserved residue(s) required for the propagation of feature annotation.</text>
</comment>
<feature type="binding site" evidence="7">
    <location>
        <position position="361"/>
    </location>
    <ligand>
        <name>substrate</name>
    </ligand>
</feature>
<dbReference type="PANTHER" id="PTHR32268:SF11">
    <property type="entry name" value="HOMOSERINE O-ACETYLTRANSFERASE"/>
    <property type="match status" value="1"/>
</dbReference>
<dbReference type="GO" id="GO:0005737">
    <property type="term" value="C:cytoplasm"/>
    <property type="evidence" value="ECO:0007669"/>
    <property type="project" value="UniProtKB-SubCell"/>
</dbReference>
<comment type="pathway">
    <text evidence="7">Amino-acid biosynthesis; L-methionine biosynthesis via de novo pathway; O-acetyl-L-homoserine from L-homoserine: step 1/1.</text>
</comment>
<dbReference type="Gene3D" id="3.40.50.1820">
    <property type="entry name" value="alpha/beta hydrolase"/>
    <property type="match status" value="1"/>
</dbReference>
<evidence type="ECO:0000259" key="9">
    <source>
        <dbReference type="Pfam" id="PF00561"/>
    </source>
</evidence>
<feature type="active site" description="Nucleophile" evidence="7 8">
    <location>
        <position position="162"/>
    </location>
</feature>
<evidence type="ECO:0000256" key="4">
    <source>
        <dbReference type="ARBA" id="ARBA00022679"/>
    </source>
</evidence>
<keyword evidence="5 7" id="KW-0486">Methionine biosynthesis</keyword>
<gene>
    <name evidence="7" type="primary">metXA</name>
    <name evidence="10" type="ORF">IAD26_09050</name>
</gene>
<evidence type="ECO:0000313" key="11">
    <source>
        <dbReference type="Proteomes" id="UP000886748"/>
    </source>
</evidence>
<dbReference type="GO" id="GO:0009092">
    <property type="term" value="P:homoserine metabolic process"/>
    <property type="evidence" value="ECO:0007669"/>
    <property type="project" value="TreeGrafter"/>
</dbReference>
<dbReference type="InterPro" id="IPR008220">
    <property type="entry name" value="HAT_MetX-like"/>
</dbReference>
<evidence type="ECO:0000256" key="6">
    <source>
        <dbReference type="ARBA" id="ARBA00023315"/>
    </source>
</evidence>
<evidence type="ECO:0000256" key="2">
    <source>
        <dbReference type="ARBA" id="ARBA00022490"/>
    </source>
</evidence>
<dbReference type="GO" id="GO:0009086">
    <property type="term" value="P:methionine biosynthetic process"/>
    <property type="evidence" value="ECO:0007669"/>
    <property type="project" value="UniProtKB-UniRule"/>
</dbReference>
<accession>A0A9D1N1X1</accession>
<evidence type="ECO:0000256" key="5">
    <source>
        <dbReference type="ARBA" id="ARBA00023167"/>
    </source>
</evidence>
<evidence type="ECO:0000256" key="1">
    <source>
        <dbReference type="ARBA" id="ARBA00011738"/>
    </source>
</evidence>
<organism evidence="10 11">
    <name type="scientific">Candidatus Limenecus avicola</name>
    <dbReference type="NCBI Taxonomy" id="2840847"/>
    <lineage>
        <taxon>Bacteria</taxon>
        <taxon>Bacillati</taxon>
        <taxon>Bacillota</taxon>
        <taxon>Clostridia</taxon>
        <taxon>Eubacteriales</taxon>
        <taxon>Clostridiaceae</taxon>
        <taxon>Clostridiaceae incertae sedis</taxon>
        <taxon>Candidatus Limenecus</taxon>
    </lineage>
</organism>
<keyword evidence="3 7" id="KW-0028">Amino-acid biosynthesis</keyword>
<dbReference type="GO" id="GO:0004414">
    <property type="term" value="F:homoserine O-acetyltransferase activity"/>
    <property type="evidence" value="ECO:0007669"/>
    <property type="project" value="UniProtKB-UniRule"/>
</dbReference>
<dbReference type="PIRSF" id="PIRSF000443">
    <property type="entry name" value="Homoser_Ac_trans"/>
    <property type="match status" value="1"/>
</dbReference>
<dbReference type="InterPro" id="IPR029058">
    <property type="entry name" value="AB_hydrolase_fold"/>
</dbReference>
<feature type="domain" description="AB hydrolase-1" evidence="9">
    <location>
        <begin position="57"/>
        <end position="366"/>
    </location>
</feature>
<feature type="active site" evidence="7 8">
    <location>
        <position position="327"/>
    </location>
</feature>
<dbReference type="Proteomes" id="UP000886748">
    <property type="component" value="Unassembled WGS sequence"/>
</dbReference>
<dbReference type="Gene3D" id="1.10.1740.110">
    <property type="match status" value="1"/>
</dbReference>
<reference evidence="10" key="2">
    <citation type="journal article" date="2021" name="PeerJ">
        <title>Extensive microbial diversity within the chicken gut microbiome revealed by metagenomics and culture.</title>
        <authorList>
            <person name="Gilroy R."/>
            <person name="Ravi A."/>
            <person name="Getino M."/>
            <person name="Pursley I."/>
            <person name="Horton D.L."/>
            <person name="Alikhan N.F."/>
            <person name="Baker D."/>
            <person name="Gharbi K."/>
            <person name="Hall N."/>
            <person name="Watson M."/>
            <person name="Adriaenssens E.M."/>
            <person name="Foster-Nyarko E."/>
            <person name="Jarju S."/>
            <person name="Secka A."/>
            <person name="Antonio M."/>
            <person name="Oren A."/>
            <person name="Chaudhuri R.R."/>
            <person name="La Ragione R."/>
            <person name="Hildebrand F."/>
            <person name="Pallen M.J."/>
        </authorList>
    </citation>
    <scope>NUCLEOTIDE SEQUENCE</scope>
    <source>
        <strain evidence="10">CHK154-7741</strain>
    </source>
</reference>
<feature type="binding site" evidence="7">
    <location>
        <position position="232"/>
    </location>
    <ligand>
        <name>substrate</name>
    </ligand>
</feature>
<reference evidence="10" key="1">
    <citation type="submission" date="2020-10" db="EMBL/GenBank/DDBJ databases">
        <authorList>
            <person name="Gilroy R."/>
        </authorList>
    </citation>
    <scope>NUCLEOTIDE SEQUENCE</scope>
    <source>
        <strain evidence="10">CHK154-7741</strain>
    </source>
</reference>
<dbReference type="HAMAP" id="MF_00296">
    <property type="entry name" value="MetX_acyltransf"/>
    <property type="match status" value="1"/>
</dbReference>
<evidence type="ECO:0000256" key="7">
    <source>
        <dbReference type="HAMAP-Rule" id="MF_00296"/>
    </source>
</evidence>
<dbReference type="Pfam" id="PF00561">
    <property type="entry name" value="Abhydrolase_1"/>
    <property type="match status" value="1"/>
</dbReference>
<proteinExistence type="inferred from homology"/>
<comment type="caution">
    <text evidence="10">The sequence shown here is derived from an EMBL/GenBank/DDBJ whole genome shotgun (WGS) entry which is preliminary data.</text>
</comment>
<dbReference type="AlphaFoldDB" id="A0A9D1N1X1"/>
<dbReference type="EC" id="2.3.1.31" evidence="7"/>
<sequence>MIGDSVVHKNETTHSVGITVTKYFTIQDKICLESGEQFGPVQVAYETYGVLNDQKDNAILLLHALTGDAHAAGYHSEDDKKPGWWDDMVGPGKAFDTDKYFVISSNMLGGCSGTTGPCSINPDTGKPYGLDFPVITIEDAVKVQKKLVDYLGVKKLIVAGGSMGGMQALEWSIAHSDMVEAVIIIASTSRLTAQGIAFNAVGRNAILSDPYFNNGNYYGKENQPERGLAIARMVGHITYLCEESMHKKFGRRFQDKDKPNFDFNIDFQVESYLEHQGQVFVDRFDANSYLYITKAVDYFDLAQKHGSLKEAFEKTNARFLVMSFTTDWLFPTSQSKEIVQALIKAGKDVSFCEIESPCGHDAFLLEFETQTKIVKSFLSKGEINE</sequence>
<dbReference type="NCBIfam" id="NF001209">
    <property type="entry name" value="PRK00175.1"/>
    <property type="match status" value="1"/>
</dbReference>
<dbReference type="PANTHER" id="PTHR32268">
    <property type="entry name" value="HOMOSERINE O-ACETYLTRANSFERASE"/>
    <property type="match status" value="1"/>
</dbReference>
<comment type="function">
    <text evidence="7">Transfers an acetyl group from acetyl-CoA to L-homoserine, forming acetyl-L-homoserine.</text>
</comment>
<evidence type="ECO:0000256" key="3">
    <source>
        <dbReference type="ARBA" id="ARBA00022605"/>
    </source>
</evidence>
<dbReference type="FunFam" id="1.10.1740.110:FF:000001">
    <property type="entry name" value="Homoserine O-acetyltransferase"/>
    <property type="match status" value="1"/>
</dbReference>
<name>A0A9D1N1X1_9CLOT</name>
<keyword evidence="2 7" id="KW-0963">Cytoplasm</keyword>
<keyword evidence="6 7" id="KW-0012">Acyltransferase</keyword>
<dbReference type="EMBL" id="DVOD01000065">
    <property type="protein sequence ID" value="HIU93262.1"/>
    <property type="molecule type" value="Genomic_DNA"/>
</dbReference>
<comment type="subunit">
    <text evidence="1 7">Homodimer.</text>
</comment>
<comment type="catalytic activity">
    <reaction evidence="7">
        <text>L-homoserine + acetyl-CoA = O-acetyl-L-homoserine + CoA</text>
        <dbReference type="Rhea" id="RHEA:13701"/>
        <dbReference type="ChEBI" id="CHEBI:57287"/>
        <dbReference type="ChEBI" id="CHEBI:57288"/>
        <dbReference type="ChEBI" id="CHEBI:57476"/>
        <dbReference type="ChEBI" id="CHEBI:57716"/>
        <dbReference type="EC" id="2.3.1.31"/>
    </reaction>
</comment>
<evidence type="ECO:0000313" key="10">
    <source>
        <dbReference type="EMBL" id="HIU93262.1"/>
    </source>
</evidence>